<dbReference type="RefSeq" id="WP_186859733.1">
    <property type="nucleotide sequence ID" value="NZ_JACOOO010000015.1"/>
</dbReference>
<reference evidence="2 3" key="1">
    <citation type="submission" date="2020-08" db="EMBL/GenBank/DDBJ databases">
        <title>Genome public.</title>
        <authorList>
            <person name="Liu C."/>
            <person name="Sun Q."/>
        </authorList>
    </citation>
    <scope>NUCLEOTIDE SEQUENCE [LARGE SCALE GENOMIC DNA]</scope>
    <source>
        <strain evidence="2 3">NSJ-6</strain>
    </source>
</reference>
<feature type="transmembrane region" description="Helical" evidence="1">
    <location>
        <begin position="68"/>
        <end position="88"/>
    </location>
</feature>
<protein>
    <recommendedName>
        <fullName evidence="4">YcxB-like protein domain-containing protein</fullName>
    </recommendedName>
</protein>
<comment type="caution">
    <text evidence="2">The sequence shown here is derived from an EMBL/GenBank/DDBJ whole genome shotgun (WGS) entry which is preliminary data.</text>
</comment>
<accession>A0ABR7DBR3</accession>
<evidence type="ECO:0008006" key="4">
    <source>
        <dbReference type="Google" id="ProtNLM"/>
    </source>
</evidence>
<gene>
    <name evidence="2" type="ORF">H8S20_07730</name>
</gene>
<proteinExistence type="predicted"/>
<dbReference type="Proteomes" id="UP000596929">
    <property type="component" value="Unassembled WGS sequence"/>
</dbReference>
<evidence type="ECO:0000313" key="2">
    <source>
        <dbReference type="EMBL" id="MBC5628777.1"/>
    </source>
</evidence>
<keyword evidence="1" id="KW-0812">Transmembrane</keyword>
<dbReference type="EMBL" id="JACOOO010000015">
    <property type="protein sequence ID" value="MBC5628777.1"/>
    <property type="molecule type" value="Genomic_DNA"/>
</dbReference>
<organism evidence="2 3">
    <name type="scientific">Clostridium hominis</name>
    <dbReference type="NCBI Taxonomy" id="2763036"/>
    <lineage>
        <taxon>Bacteria</taxon>
        <taxon>Bacillati</taxon>
        <taxon>Bacillota</taxon>
        <taxon>Clostridia</taxon>
        <taxon>Eubacteriales</taxon>
        <taxon>Clostridiaceae</taxon>
        <taxon>Clostridium</taxon>
    </lineage>
</organism>
<evidence type="ECO:0000313" key="3">
    <source>
        <dbReference type="Proteomes" id="UP000596929"/>
    </source>
</evidence>
<keyword evidence="1" id="KW-0472">Membrane</keyword>
<keyword evidence="1" id="KW-1133">Transmembrane helix</keyword>
<evidence type="ECO:0000256" key="1">
    <source>
        <dbReference type="SAM" id="Phobius"/>
    </source>
</evidence>
<keyword evidence="3" id="KW-1185">Reference proteome</keyword>
<name>A0ABR7DBR3_9CLOT</name>
<feature type="transmembrane region" description="Helical" evidence="1">
    <location>
        <begin position="37"/>
        <end position="56"/>
    </location>
</feature>
<sequence length="202" mass="23889">MLINLQENQLNILDEYNKWYKVSQEVKKIRYRNKYIHILRIILKISFYIFAPLAIHNIFEGYLYGPDYYSKLLILAIPLITAFIVLIYSDLTGNKIKRDGMILYYKSETAKSNPFTIIDRVEIESTLLRFFSSDKHLEIQKKDILIVDTKNTIYICYKGYFLFKSGVEFCIPLIINKSIFKSNDEIENFYESIKDIDTVTLS</sequence>